<feature type="signal peptide" evidence="9">
    <location>
        <begin position="1"/>
        <end position="21"/>
    </location>
</feature>
<dbReference type="EMBL" id="REGW02000015">
    <property type="protein sequence ID" value="KAE8285619.1"/>
    <property type="molecule type" value="Genomic_DNA"/>
</dbReference>
<evidence type="ECO:0000256" key="8">
    <source>
        <dbReference type="SAM" id="Phobius"/>
    </source>
</evidence>
<keyword evidence="6" id="KW-0340">Growth factor binding</keyword>
<feature type="compositionally biased region" description="Polar residues" evidence="7">
    <location>
        <begin position="273"/>
        <end position="284"/>
    </location>
</feature>
<accession>A0A6G0I2B4</accession>
<comment type="subcellular location">
    <subcellularLocation>
        <location evidence="1">Secreted</location>
    </subcellularLocation>
</comment>
<sequence>MWSQASTLPILLACCLWSTEAQSNGSRRQSIWDDPIKFKTKENDLCTMIVTGQGEYTRLRLSCQGSKRSYWCEYVGKPYTCRSYNKNPRHYFLQMMWGLRKINNACQAPRQLKSHMCRNGPDDSHMVFSSGSFSRPRPDARPRPQPRPTPTRQALTKNTQVPPRAKTTQGTSAQPTTPPVESNPRRIARQYCWSSILQQKAEATLTAQDCKTKFTLKTFRVCCAGFMAFLTNITILLVMACFYHQLMLSSCQKSNGRRGRGVERGQHKDRSGLKSSRQPKSVSGQPIKGKVVTKDKSECTWAATGEDLFILGVTCKKGDRSFSCEYIARPSVCPQYVSNVKLYWKQMARALKKQKNLCQDSSALVKAGMCRRAARAAHFSLRTEQRKTDLPSTPKPEPRAVKSCQAENKKLAEEYCNDSWSSVCTFLFTMVQDYDC</sequence>
<comment type="similarity">
    <text evidence="2">Belongs to the fibroblast growth factor-binding protein family.</text>
</comment>
<protein>
    <submittedName>
        <fullName evidence="10">Fibroblast growth factor-binding protein 1</fullName>
    </submittedName>
</protein>
<dbReference type="GO" id="GO:0007267">
    <property type="term" value="P:cell-cell signaling"/>
    <property type="evidence" value="ECO:0007669"/>
    <property type="project" value="TreeGrafter"/>
</dbReference>
<evidence type="ECO:0000256" key="4">
    <source>
        <dbReference type="ARBA" id="ARBA00022729"/>
    </source>
</evidence>
<evidence type="ECO:0000256" key="6">
    <source>
        <dbReference type="ARBA" id="ARBA00023183"/>
    </source>
</evidence>
<evidence type="ECO:0000313" key="10">
    <source>
        <dbReference type="EMBL" id="KAE8285619.1"/>
    </source>
</evidence>
<dbReference type="PANTHER" id="PTHR15258:SF2">
    <property type="entry name" value="FIBROBLAST GROWTH FACTOR-BINDING PROTEIN 1"/>
    <property type="match status" value="1"/>
</dbReference>
<keyword evidence="4 9" id="KW-0732">Signal</keyword>
<evidence type="ECO:0000256" key="9">
    <source>
        <dbReference type="SAM" id="SignalP"/>
    </source>
</evidence>
<proteinExistence type="inferred from homology"/>
<feature type="chain" id="PRO_5026005444" evidence="9">
    <location>
        <begin position="22"/>
        <end position="436"/>
    </location>
</feature>
<keyword evidence="8" id="KW-1133">Transmembrane helix</keyword>
<keyword evidence="5" id="KW-1015">Disulfide bond</keyword>
<dbReference type="Proteomes" id="UP000424527">
    <property type="component" value="Unassembled WGS sequence"/>
</dbReference>
<keyword evidence="11" id="KW-1185">Reference proteome</keyword>
<evidence type="ECO:0000256" key="5">
    <source>
        <dbReference type="ARBA" id="ARBA00023157"/>
    </source>
</evidence>
<evidence type="ECO:0000256" key="1">
    <source>
        <dbReference type="ARBA" id="ARBA00004613"/>
    </source>
</evidence>
<comment type="caution">
    <text evidence="10">The sequence shown here is derived from an EMBL/GenBank/DDBJ whole genome shotgun (WGS) entry which is preliminary data.</text>
</comment>
<dbReference type="PANTHER" id="PTHR15258">
    <property type="entry name" value="FGF BINDING PROTEIN-RELATED"/>
    <property type="match status" value="1"/>
</dbReference>
<feature type="transmembrane region" description="Helical" evidence="8">
    <location>
        <begin position="224"/>
        <end position="243"/>
    </location>
</feature>
<keyword evidence="3" id="KW-0964">Secreted</keyword>
<name>A0A6G0I2B4_LARCR</name>
<keyword evidence="8" id="KW-0472">Membrane</keyword>
<feature type="region of interest" description="Disordered" evidence="7">
    <location>
        <begin position="114"/>
        <end position="184"/>
    </location>
</feature>
<feature type="compositionally biased region" description="Basic and acidic residues" evidence="7">
    <location>
        <begin position="260"/>
        <end position="272"/>
    </location>
</feature>
<dbReference type="AlphaFoldDB" id="A0A6G0I2B4"/>
<dbReference type="InterPro" id="IPR010510">
    <property type="entry name" value="FGF1-bd"/>
</dbReference>
<evidence type="ECO:0000256" key="2">
    <source>
        <dbReference type="ARBA" id="ARBA00008326"/>
    </source>
</evidence>
<gene>
    <name evidence="10" type="ORF">D5F01_LYC15284</name>
</gene>
<keyword evidence="8" id="KW-0812">Transmembrane</keyword>
<dbReference type="GO" id="GO:0019838">
    <property type="term" value="F:growth factor binding"/>
    <property type="evidence" value="ECO:0007669"/>
    <property type="project" value="UniProtKB-KW"/>
</dbReference>
<feature type="compositionally biased region" description="Polar residues" evidence="7">
    <location>
        <begin position="155"/>
        <end position="175"/>
    </location>
</feature>
<evidence type="ECO:0000256" key="7">
    <source>
        <dbReference type="SAM" id="MobiDB-lite"/>
    </source>
</evidence>
<dbReference type="Pfam" id="PF06473">
    <property type="entry name" value="FGF-BP1"/>
    <property type="match status" value="3"/>
</dbReference>
<reference evidence="10 11" key="1">
    <citation type="submission" date="2019-07" db="EMBL/GenBank/DDBJ databases">
        <title>Chromosome genome assembly for large yellow croaker.</title>
        <authorList>
            <person name="Xiao S."/>
        </authorList>
    </citation>
    <scope>NUCLEOTIDE SEQUENCE [LARGE SCALE GENOMIC DNA]</scope>
    <source>
        <strain evidence="10">JMULYC20181020</strain>
        <tissue evidence="10">Muscle</tissue>
    </source>
</reference>
<evidence type="ECO:0000313" key="11">
    <source>
        <dbReference type="Proteomes" id="UP000424527"/>
    </source>
</evidence>
<organism evidence="10 11">
    <name type="scientific">Larimichthys crocea</name>
    <name type="common">Large yellow croaker</name>
    <name type="synonym">Pseudosciaena crocea</name>
    <dbReference type="NCBI Taxonomy" id="215358"/>
    <lineage>
        <taxon>Eukaryota</taxon>
        <taxon>Metazoa</taxon>
        <taxon>Chordata</taxon>
        <taxon>Craniata</taxon>
        <taxon>Vertebrata</taxon>
        <taxon>Euteleostomi</taxon>
        <taxon>Actinopterygii</taxon>
        <taxon>Neopterygii</taxon>
        <taxon>Teleostei</taxon>
        <taxon>Neoteleostei</taxon>
        <taxon>Acanthomorphata</taxon>
        <taxon>Eupercaria</taxon>
        <taxon>Sciaenidae</taxon>
        <taxon>Larimichthys</taxon>
    </lineage>
</organism>
<evidence type="ECO:0000256" key="3">
    <source>
        <dbReference type="ARBA" id="ARBA00022525"/>
    </source>
</evidence>
<dbReference type="GO" id="GO:0005576">
    <property type="term" value="C:extracellular region"/>
    <property type="evidence" value="ECO:0007669"/>
    <property type="project" value="UniProtKB-SubCell"/>
</dbReference>
<feature type="region of interest" description="Disordered" evidence="7">
    <location>
        <begin position="253"/>
        <end position="289"/>
    </location>
</feature>